<dbReference type="GeneTree" id="ENSGT01150000288570"/>
<dbReference type="Proteomes" id="UP000028761">
    <property type="component" value="Chromosome 11"/>
</dbReference>
<evidence type="ECO:0000313" key="1">
    <source>
        <dbReference type="Ensembl" id="ENSPANP00000049902.1"/>
    </source>
</evidence>
<reference evidence="1" key="3">
    <citation type="submission" date="2025-09" db="UniProtKB">
        <authorList>
            <consortium name="Ensembl"/>
        </authorList>
    </citation>
    <scope>IDENTIFICATION</scope>
</reference>
<dbReference type="PANTHER" id="PTHR12138:SF162">
    <property type="entry name" value="CHROMOSOME UNDETERMINED SCAFFOLD_275, WHOLE GENOME SHOTGUN SEQUENCE"/>
    <property type="match status" value="1"/>
</dbReference>
<accession>A0A8I5N9C9</accession>
<dbReference type="PRINTS" id="PR02045">
    <property type="entry name" value="F138DOMAIN"/>
</dbReference>
<dbReference type="Ensembl" id="ENSPANT00000078351.1">
    <property type="protein sequence ID" value="ENSPANP00000049902.1"/>
    <property type="gene ID" value="ENSPANG00000040129.1"/>
</dbReference>
<proteinExistence type="predicted"/>
<dbReference type="PANTHER" id="PTHR12138">
    <property type="entry name" value="PRIMATE-EXPANDED PROTEIN FAMILY"/>
    <property type="match status" value="1"/>
</dbReference>
<protein>
    <submittedName>
        <fullName evidence="1">Uncharacterized protein</fullName>
    </submittedName>
</protein>
<evidence type="ECO:0000313" key="2">
    <source>
        <dbReference type="Proteomes" id="UP000028761"/>
    </source>
</evidence>
<keyword evidence="2" id="KW-1185">Reference proteome</keyword>
<name>A0A8I5N9C9_PAPAN</name>
<sequence>MRSLHVAQAGPNSWAQAILPPWLPKVVGLQGMSHCFQPGSVALKIFVFIFIITEMGSHYVTQAGLDLLGSSDPPALTSQSTEITGARHHARLIFCIFSRDGVSPCWPGWS</sequence>
<reference evidence="1 2" key="1">
    <citation type="submission" date="2012-03" db="EMBL/GenBank/DDBJ databases">
        <title>Whole Genome Assembly of Papio anubis.</title>
        <authorList>
            <person name="Liu Y.L."/>
            <person name="Abraham K.A."/>
            <person name="Akbar H.A."/>
            <person name="Ali S.A."/>
            <person name="Anosike U.A."/>
            <person name="Aqrawi P.A."/>
            <person name="Arias F.A."/>
            <person name="Attaway T.A."/>
            <person name="Awwad R.A."/>
            <person name="Babu C.B."/>
            <person name="Bandaranaike D.B."/>
            <person name="Battles P.B."/>
            <person name="Bell A.B."/>
            <person name="Beltran B.B."/>
            <person name="Berhane-Mersha D.B."/>
            <person name="Bess C.B."/>
            <person name="Bickham C.B."/>
            <person name="Bolden T.B."/>
            <person name="Carter K.C."/>
            <person name="Chau D.C."/>
            <person name="Chavez A.C."/>
            <person name="Clerc-Blankenburg K.C."/>
            <person name="Coyle M.C."/>
            <person name="Dao M.D."/>
            <person name="Davila M.L.D."/>
            <person name="Davy-Carroll L.D."/>
            <person name="Denson S.D."/>
            <person name="Dinh H.D."/>
            <person name="Fernandez S.F."/>
            <person name="Fernando P.F."/>
            <person name="Forbes L.F."/>
            <person name="Francis C.F."/>
            <person name="Francisco L.F."/>
            <person name="Fu Q.F."/>
            <person name="Garcia-Iii R.G."/>
            <person name="Garrett T.G."/>
            <person name="Gross S.G."/>
            <person name="Gubbala S.G."/>
            <person name="Hirani K.H."/>
            <person name="Hogues M.H."/>
            <person name="Hollins B.H."/>
            <person name="Jackson L.J."/>
            <person name="Javaid M.J."/>
            <person name="Jhangiani S.J."/>
            <person name="Johnson A.J."/>
            <person name="Johnson B.J."/>
            <person name="Jones J.J."/>
            <person name="Joshi V.J."/>
            <person name="Kalu J.K."/>
            <person name="Khan N.K."/>
            <person name="Korchina V.K."/>
            <person name="Kovar C.K."/>
            <person name="Lago L.L."/>
            <person name="Lara F.L."/>
            <person name="Le T.-K.L."/>
            <person name="Lee S.L."/>
            <person name="Legall-Iii F.L."/>
            <person name="Lemon S.L."/>
            <person name="Liu J.L."/>
            <person name="Liu Y.-S.L."/>
            <person name="Liyanage D.L."/>
            <person name="Lopez J.L."/>
            <person name="Lorensuhewa L.L."/>
            <person name="Mata R.M."/>
            <person name="Mathew T.M."/>
            <person name="Mercado C.M."/>
            <person name="Mercado I.M."/>
            <person name="Morales K.M."/>
            <person name="Morgan M.M."/>
            <person name="Munidasa M.M."/>
            <person name="Ngo D.N."/>
            <person name="Nguyen L.N."/>
            <person name="Nguyen T.N."/>
            <person name="Nguyen N.N."/>
            <person name="Obregon M.O."/>
            <person name="Okwuonu G.O."/>
            <person name="Ongeri F.O."/>
            <person name="Onwere C.O."/>
            <person name="Osifeso I.O."/>
            <person name="Parra A.P."/>
            <person name="Patil S.P."/>
            <person name="Perez A.P."/>
            <person name="Perez Y.P."/>
            <person name="Pham C.P."/>
            <person name="Pu L.-L.P."/>
            <person name="Puazo M.P."/>
            <person name="Quiroz J.Q."/>
            <person name="Rouhana J.R."/>
            <person name="Ruiz M.R."/>
            <person name="Ruiz S.-J.R."/>
            <person name="Saada N.S."/>
            <person name="Santibanez J.S."/>
            <person name="Scheel M.S."/>
            <person name="Schneider B.S."/>
            <person name="Simmons D.S."/>
            <person name="Sisson I.S."/>
            <person name="Tang L.-Y.T."/>
            <person name="Thornton R.T."/>
            <person name="Tisius J.T."/>
            <person name="Toledanes G.T."/>
            <person name="Trejos Z.T."/>
            <person name="Usmani K.U."/>
            <person name="Varghese R.V."/>
            <person name="Vattathil S.V."/>
            <person name="Vee V.V."/>
            <person name="Walker D.W."/>
            <person name="Weissenberger G.W."/>
            <person name="White C.W."/>
            <person name="Williams A.W."/>
            <person name="Woodworth J.W."/>
            <person name="Wright R.W."/>
            <person name="Zhu Y.Z."/>
            <person name="Han Y.H."/>
            <person name="Newsham I.N."/>
            <person name="Nazareth L.N."/>
            <person name="Worley K.W."/>
            <person name="Muzny D.M."/>
            <person name="Rogers J.R."/>
            <person name="Gibbs R.G."/>
        </authorList>
    </citation>
    <scope>NUCLEOTIDE SEQUENCE [LARGE SCALE GENOMIC DNA]</scope>
</reference>
<organism evidence="1 2">
    <name type="scientific">Papio anubis</name>
    <name type="common">Olive baboon</name>
    <dbReference type="NCBI Taxonomy" id="9555"/>
    <lineage>
        <taxon>Eukaryota</taxon>
        <taxon>Metazoa</taxon>
        <taxon>Chordata</taxon>
        <taxon>Craniata</taxon>
        <taxon>Vertebrata</taxon>
        <taxon>Euteleostomi</taxon>
        <taxon>Mammalia</taxon>
        <taxon>Eutheria</taxon>
        <taxon>Euarchontoglires</taxon>
        <taxon>Primates</taxon>
        <taxon>Haplorrhini</taxon>
        <taxon>Catarrhini</taxon>
        <taxon>Cercopithecidae</taxon>
        <taxon>Cercopithecinae</taxon>
        <taxon>Papio</taxon>
    </lineage>
</organism>
<reference evidence="1" key="2">
    <citation type="submission" date="2025-08" db="UniProtKB">
        <authorList>
            <consortium name="Ensembl"/>
        </authorList>
    </citation>
    <scope>IDENTIFICATION</scope>
</reference>
<dbReference type="AlphaFoldDB" id="A0A8I5N9C9"/>